<accession>A0A3P3T9H0</accession>
<sequence>MSKQYTKGNGSGDDQSKPLNNIVLVEQMKAAIIQQCFPKEMSKKREGRLEFAVRGGELGINYISDDRDLSPDTNELVRNVEIKPLVGLSRSGLKTMLMILESALIESDYIDHATVFVYYSAGDNGEFISGKLSIRRGIHHPRY</sequence>
<dbReference type="AlphaFoldDB" id="A0A3P3T9H0"/>
<gene>
    <name evidence="1" type="ORF">EHV15_34330</name>
</gene>
<reference evidence="1 2" key="1">
    <citation type="submission" date="2018-11" db="EMBL/GenBank/DDBJ databases">
        <title>Genome sequencing of Paenibacillus sp. KCOM 3021 (= ChDC PVNT-B20).</title>
        <authorList>
            <person name="Kook J.-K."/>
            <person name="Park S.-N."/>
            <person name="Lim Y.K."/>
        </authorList>
    </citation>
    <scope>NUCLEOTIDE SEQUENCE [LARGE SCALE GENOMIC DNA]</scope>
    <source>
        <strain evidence="1 2">KCOM 3021</strain>
    </source>
</reference>
<comment type="caution">
    <text evidence="1">The sequence shown here is derived from an EMBL/GenBank/DDBJ whole genome shotgun (WGS) entry which is preliminary data.</text>
</comment>
<proteinExistence type="predicted"/>
<dbReference type="RefSeq" id="WP_128635764.1">
    <property type="nucleotide sequence ID" value="NZ_RRCN01000002.1"/>
</dbReference>
<dbReference type="EMBL" id="RRCN01000002">
    <property type="protein sequence ID" value="RRJ54677.1"/>
    <property type="molecule type" value="Genomic_DNA"/>
</dbReference>
<evidence type="ECO:0000313" key="1">
    <source>
        <dbReference type="EMBL" id="RRJ54677.1"/>
    </source>
</evidence>
<organism evidence="1 2">
    <name type="scientific">Paenibacillus oralis</name>
    <dbReference type="NCBI Taxonomy" id="2490856"/>
    <lineage>
        <taxon>Bacteria</taxon>
        <taxon>Bacillati</taxon>
        <taxon>Bacillota</taxon>
        <taxon>Bacilli</taxon>
        <taxon>Bacillales</taxon>
        <taxon>Paenibacillaceae</taxon>
        <taxon>Paenibacillus</taxon>
    </lineage>
</organism>
<keyword evidence="2" id="KW-1185">Reference proteome</keyword>
<name>A0A3P3T9H0_9BACL</name>
<evidence type="ECO:0000313" key="2">
    <source>
        <dbReference type="Proteomes" id="UP000267017"/>
    </source>
</evidence>
<protein>
    <submittedName>
        <fullName evidence="1">Uncharacterized protein</fullName>
    </submittedName>
</protein>
<dbReference type="OrthoDB" id="9839536at2"/>
<dbReference type="Proteomes" id="UP000267017">
    <property type="component" value="Unassembled WGS sequence"/>
</dbReference>